<dbReference type="Proteomes" id="UP000553756">
    <property type="component" value="Unassembled WGS sequence"/>
</dbReference>
<comment type="caution">
    <text evidence="2">The sequence shown here is derived from an EMBL/GenBank/DDBJ whole genome shotgun (WGS) entry which is preliminary data.</text>
</comment>
<gene>
    <name evidence="2" type="ORF">G1C94_1374</name>
</gene>
<keyword evidence="1" id="KW-0812">Transmembrane</keyword>
<evidence type="ECO:0000256" key="1">
    <source>
        <dbReference type="SAM" id="Phobius"/>
    </source>
</evidence>
<sequence>MAMLLREETYSRPRKTWAIIYAIGLAWAGFATGVAFESRQWGRVFFDVVMTVLWGYWLIRELDTLHYRRLDAVDAKVTYPKEVHDPTEGGQAER</sequence>
<dbReference type="RefSeq" id="WP_172146930.1">
    <property type="nucleotide sequence ID" value="NZ_JAAIIJ010000028.1"/>
</dbReference>
<reference evidence="2 3" key="1">
    <citation type="submission" date="2020-02" db="EMBL/GenBank/DDBJ databases">
        <title>Characterization of phylogenetic diversity of novel bifidobacterial species isolated in Czech ZOOs.</title>
        <authorList>
            <person name="Lugli G.A."/>
            <person name="Vera N.B."/>
            <person name="Ventura M."/>
        </authorList>
    </citation>
    <scope>NUCLEOTIDE SEQUENCE [LARGE SCALE GENOMIC DNA]</scope>
    <source>
        <strain evidence="2 3">DSM 109963</strain>
    </source>
</reference>
<accession>A0ABX1T151</accession>
<evidence type="ECO:0008006" key="4">
    <source>
        <dbReference type="Google" id="ProtNLM"/>
    </source>
</evidence>
<keyword evidence="1" id="KW-0472">Membrane</keyword>
<keyword evidence="1" id="KW-1133">Transmembrane helix</keyword>
<dbReference type="EMBL" id="JAAIIJ010000028">
    <property type="protein sequence ID" value="NMN02752.1"/>
    <property type="molecule type" value="Genomic_DNA"/>
</dbReference>
<evidence type="ECO:0000313" key="2">
    <source>
        <dbReference type="EMBL" id="NMN02752.1"/>
    </source>
</evidence>
<feature type="transmembrane region" description="Helical" evidence="1">
    <location>
        <begin position="16"/>
        <end position="35"/>
    </location>
</feature>
<keyword evidence="3" id="KW-1185">Reference proteome</keyword>
<evidence type="ECO:0000313" key="3">
    <source>
        <dbReference type="Proteomes" id="UP000553756"/>
    </source>
</evidence>
<organism evidence="2 3">
    <name type="scientific">Bifidobacterium panos</name>
    <dbReference type="NCBI Taxonomy" id="2675321"/>
    <lineage>
        <taxon>Bacteria</taxon>
        <taxon>Bacillati</taxon>
        <taxon>Actinomycetota</taxon>
        <taxon>Actinomycetes</taxon>
        <taxon>Bifidobacteriales</taxon>
        <taxon>Bifidobacteriaceae</taxon>
        <taxon>Bifidobacterium</taxon>
    </lineage>
</organism>
<protein>
    <recommendedName>
        <fullName evidence="4">Carbon starvation protein</fullName>
    </recommendedName>
</protein>
<proteinExistence type="predicted"/>
<feature type="transmembrane region" description="Helical" evidence="1">
    <location>
        <begin position="41"/>
        <end position="59"/>
    </location>
</feature>
<name>A0ABX1T151_9BIFI</name>